<protein>
    <submittedName>
        <fullName evidence="1">Uncharacterized protein</fullName>
    </submittedName>
</protein>
<dbReference type="EMBL" id="NJEU01001745">
    <property type="protein sequence ID" value="PHH61191.1"/>
    <property type="molecule type" value="Genomic_DNA"/>
</dbReference>
<comment type="caution">
    <text evidence="1">The sequence shown here is derived from an EMBL/GenBank/DDBJ whole genome shotgun (WGS) entry which is preliminary data.</text>
</comment>
<accession>A0A2C5Y2T2</accession>
<name>A0A2C5Y2T2_9HYPO</name>
<dbReference type="PANTHER" id="PTHR43264:SF1">
    <property type="entry name" value="INOSINE_URIDINE-PREFERRING NUCLEOSIDE HYDROLASE DOMAIN-CONTAINING PROTEIN"/>
    <property type="match status" value="1"/>
</dbReference>
<evidence type="ECO:0000313" key="2">
    <source>
        <dbReference type="EMBL" id="PHH77334.1"/>
    </source>
</evidence>
<reference evidence="1 3" key="1">
    <citation type="submission" date="2017-06" db="EMBL/GenBank/DDBJ databases">
        <title>Ant-infecting Ophiocordyceps genomes reveal a high diversity of potential behavioral manipulation genes and a possible major role for enterotoxins.</title>
        <authorList>
            <person name="De Bekker C."/>
            <person name="Evans H.C."/>
            <person name="Brachmann A."/>
            <person name="Hughes D.P."/>
        </authorList>
    </citation>
    <scope>NUCLEOTIDE SEQUENCE [LARGE SCALE GENOMIC DNA]</scope>
    <source>
        <strain evidence="1 3">1348a</strain>
    </source>
</reference>
<proteinExistence type="predicted"/>
<keyword evidence="3" id="KW-1185">Reference proteome</keyword>
<organism evidence="1 3">
    <name type="scientific">Ophiocordyceps australis</name>
    <dbReference type="NCBI Taxonomy" id="1399860"/>
    <lineage>
        <taxon>Eukaryota</taxon>
        <taxon>Fungi</taxon>
        <taxon>Dikarya</taxon>
        <taxon>Ascomycota</taxon>
        <taxon>Pezizomycotina</taxon>
        <taxon>Sordariomycetes</taxon>
        <taxon>Hypocreomycetidae</taxon>
        <taxon>Hypocreales</taxon>
        <taxon>Ophiocordycipitaceae</taxon>
        <taxon>Ophiocordyceps</taxon>
    </lineage>
</organism>
<dbReference type="EMBL" id="NJEU01000274">
    <property type="protein sequence ID" value="PHH77334.1"/>
    <property type="molecule type" value="Genomic_DNA"/>
</dbReference>
<dbReference type="OrthoDB" id="187522at2759"/>
<evidence type="ECO:0000313" key="1">
    <source>
        <dbReference type="EMBL" id="PHH61191.1"/>
    </source>
</evidence>
<evidence type="ECO:0000313" key="3">
    <source>
        <dbReference type="Proteomes" id="UP000224854"/>
    </source>
</evidence>
<dbReference type="AlphaFoldDB" id="A0A2C5Y2T2"/>
<dbReference type="PANTHER" id="PTHR43264">
    <property type="match status" value="1"/>
</dbReference>
<sequence length="150" mass="16494">MGGQYPSGHEYNFVKYNATAAAHVVNTWPGCITFCGVEIGDVVLSGGNFTVRAPEKDPVKAAYQWFIGKGNPNGSWDPLTVLYAIQGLGNVFEYGEDGYNYVYPNGTNEWQNTTREDAHHRFLKLQMSPSEAGAILDELFLQGAMAASRH</sequence>
<dbReference type="Proteomes" id="UP000224854">
    <property type="component" value="Unassembled WGS sequence"/>
</dbReference>
<gene>
    <name evidence="1" type="ORF">CDD82_2171</name>
    <name evidence="2" type="ORF">CDD82_3567</name>
</gene>